<dbReference type="PANTHER" id="PTHR30195">
    <property type="entry name" value="TYPE I SITE-SPECIFIC DEOXYRIBONUCLEASE PROTEIN SUBUNIT M AND R"/>
    <property type="match status" value="1"/>
</dbReference>
<keyword evidence="9 11" id="KW-0067">ATP-binding</keyword>
<evidence type="ECO:0000256" key="1">
    <source>
        <dbReference type="ARBA" id="ARBA00000851"/>
    </source>
</evidence>
<dbReference type="InterPro" id="IPR027417">
    <property type="entry name" value="P-loop_NTPase"/>
</dbReference>
<evidence type="ECO:0000313" key="13">
    <source>
        <dbReference type="EMBL" id="KAE8127715.1"/>
    </source>
</evidence>
<dbReference type="OrthoDB" id="9758243at2"/>
<dbReference type="Proteomes" id="UP000325415">
    <property type="component" value="Unassembled WGS sequence"/>
</dbReference>
<evidence type="ECO:0000256" key="9">
    <source>
        <dbReference type="ARBA" id="ARBA00022840"/>
    </source>
</evidence>
<dbReference type="SUPFAM" id="SSF52540">
    <property type="entry name" value="P-loop containing nucleoside triphosphate hydrolases"/>
    <property type="match status" value="2"/>
</dbReference>
<comment type="similarity">
    <text evidence="2 11">Belongs to the HsdR family.</text>
</comment>
<dbReference type="GO" id="GO:0009035">
    <property type="term" value="F:type I site-specific deoxyribonuclease activity"/>
    <property type="evidence" value="ECO:0007669"/>
    <property type="project" value="UniProtKB-EC"/>
</dbReference>
<dbReference type="NCBIfam" id="TIGR00348">
    <property type="entry name" value="hsdR"/>
    <property type="match status" value="1"/>
</dbReference>
<sequence length="1084" mass="123076">MTVDQNDHSENRFEEDLIQYLCRNGLSKAQILGSGSTSGQVHKTSNYLSTTKFWNYEPHIKTTEQLWANFKAILERHNQNTLDHPLSVVEFAQVRNTISNLSTPYQAGQFLYGLNGVSQIEVDLDDGRHVFLTVFDQKQIGAGDTIYQVVNQIERPAVIAGMKDRRFDTTLLINGLPIIQIEEKCDTHDVNEAINQMEQYIVENQYHDIFSTLQILVAMTPNDTKYMANTTADQFNKDFAFRWQRESDNEPVRQWRGFADSMLSIPMAHQMATNFMILDGTPNKQMIKAMRPYQVYATQRVLSKLKYADFETATNKIGYVWHTTGSGKTITSFKTAWLTSRLPNVDKVVFLVDRIALTKQTLNKYQAYDPDAGEDAIGSVKDTNNTNDLSRKLKSKDGGIIVTSVQKLDTLVKRNSFKAPDKNIVFVVDEAHRSTGGGSFKNIQKKFPRSAWVGYTGTPMFDETATGVRTEDIFGPLLHAYTIREAIADRNVLGFKVDFRTTIDEDKMKEKYLPGFYHGRHPNWTEAQIQNKITNLTQDDMDDAVEPSFYDNNNEHIGLVVADIFKNWRNRSNEGKYNALFTTHVGGGAASTPMAMKYFKEFQRVNAEHRQNGGLVLKVAVTFSYNTTNDKNMVESNTGLTQAVQEYNKEFGTSFGMDDIAGYTADVTSRLDRTAFDKHYLDLVIVVDQLLTGFDAPQLNTLYVDRTLKGAGLIQAYSRTNRIEDMNDKPFGRIINYRWPSYAEKLMNKALVIYANRSSAELSQEGQTTTLQKEGVLAKTFDETLTDVKSKVDKLQDLTDDFQRVPASEKQQDYMADVLREYNAGVAQLKQFTPDQIDGEMTGFDYDSPDGLIIALGMTAEQEKTLTVALANDLKQRIAERKKIPLPQIDFRMTHIKDVKVDYDYLTELIEQLLNEVHEGRHDDAADTQEKIRQFANGLEDRQYANQIVNAADAIARGDYPTDSSDVSYPVKFKSSDDAQKTIRHANTVTLLRQLQDFRIKWGIVDVISSAKMRELFSRHHYDMQDLDDTGQIREIVAQGSNDYRSLAHDEGVQHLSKIKYRSGLREAIYALADDLIQTGTVGE</sequence>
<comment type="caution">
    <text evidence="13">The sequence shown here is derived from an EMBL/GenBank/DDBJ whole genome shotgun (WGS) entry which is preliminary data.</text>
</comment>
<evidence type="ECO:0000313" key="14">
    <source>
        <dbReference type="Proteomes" id="UP000325415"/>
    </source>
</evidence>
<dbReference type="EMBL" id="QDAG01000007">
    <property type="protein sequence ID" value="KAE8127715.1"/>
    <property type="molecule type" value="Genomic_DNA"/>
</dbReference>
<keyword evidence="7 13" id="KW-0255">Endonuclease</keyword>
<evidence type="ECO:0000256" key="6">
    <source>
        <dbReference type="ARBA" id="ARBA00022747"/>
    </source>
</evidence>
<keyword evidence="8 11" id="KW-0378">Hydrolase</keyword>
<dbReference type="InterPro" id="IPR051268">
    <property type="entry name" value="Type-I_R_enzyme_R_subunit"/>
</dbReference>
<keyword evidence="6 11" id="KW-0680">Restriction system</keyword>
<dbReference type="Gene3D" id="3.90.1570.50">
    <property type="match status" value="1"/>
</dbReference>
<evidence type="ECO:0000256" key="4">
    <source>
        <dbReference type="ARBA" id="ARBA00022722"/>
    </source>
</evidence>
<dbReference type="Gene3D" id="3.40.50.300">
    <property type="entry name" value="P-loop containing nucleotide triphosphate hydrolases"/>
    <property type="match status" value="2"/>
</dbReference>
<comment type="function">
    <text evidence="11">Subunit R is required for both nuclease and ATPase activities, but not for modification.</text>
</comment>
<dbReference type="Pfam" id="PF22679">
    <property type="entry name" value="T1R_D3-like"/>
    <property type="match status" value="1"/>
</dbReference>
<dbReference type="GeneID" id="78127479"/>
<dbReference type="CDD" id="cd22332">
    <property type="entry name" value="HsdR_N"/>
    <property type="match status" value="1"/>
</dbReference>
<dbReference type="EC" id="3.1.21.3" evidence="11"/>
<comment type="catalytic activity">
    <reaction evidence="1 11">
        <text>Endonucleolytic cleavage of DNA to give random double-stranded fragments with terminal 5'-phosphates, ATP is simultaneously hydrolyzed.</text>
        <dbReference type="EC" id="3.1.21.3"/>
    </reaction>
</comment>
<evidence type="ECO:0000256" key="3">
    <source>
        <dbReference type="ARBA" id="ARBA00011296"/>
    </source>
</evidence>
<dbReference type="PROSITE" id="PS51192">
    <property type="entry name" value="HELICASE_ATP_BIND_1"/>
    <property type="match status" value="1"/>
</dbReference>
<dbReference type="GO" id="GO:0009307">
    <property type="term" value="P:DNA restriction-modification system"/>
    <property type="evidence" value="ECO:0007669"/>
    <property type="project" value="UniProtKB-KW"/>
</dbReference>
<dbReference type="GO" id="GO:0003677">
    <property type="term" value="F:DNA binding"/>
    <property type="evidence" value="ECO:0007669"/>
    <property type="project" value="UniProtKB-KW"/>
</dbReference>
<keyword evidence="4" id="KW-0540">Nuclease</keyword>
<evidence type="ECO:0000256" key="11">
    <source>
        <dbReference type="RuleBase" id="RU364115"/>
    </source>
</evidence>
<dbReference type="SMART" id="SM00487">
    <property type="entry name" value="DEXDc"/>
    <property type="match status" value="1"/>
</dbReference>
<dbReference type="InterPro" id="IPR055180">
    <property type="entry name" value="HsdR_RecA-like_helicase_dom_2"/>
</dbReference>
<dbReference type="CDD" id="cd18800">
    <property type="entry name" value="SF2_C_EcoR124I-like"/>
    <property type="match status" value="1"/>
</dbReference>
<keyword evidence="5 11" id="KW-0547">Nucleotide-binding</keyword>
<evidence type="ECO:0000259" key="12">
    <source>
        <dbReference type="PROSITE" id="PS51192"/>
    </source>
</evidence>
<dbReference type="CDD" id="cd18030">
    <property type="entry name" value="DEXHc_RE_I_HsdR"/>
    <property type="match status" value="1"/>
</dbReference>
<dbReference type="GO" id="GO:0005524">
    <property type="term" value="F:ATP binding"/>
    <property type="evidence" value="ECO:0007669"/>
    <property type="project" value="UniProtKB-KW"/>
</dbReference>
<dbReference type="Pfam" id="PF04313">
    <property type="entry name" value="HSDR_N"/>
    <property type="match status" value="1"/>
</dbReference>
<dbReference type="PANTHER" id="PTHR30195:SF16">
    <property type="entry name" value="TYPE I RESTRICTION ENZYME ENDONUCLEASE SUBUNIT"/>
    <property type="match status" value="1"/>
</dbReference>
<dbReference type="RefSeq" id="WP_152581041.1">
    <property type="nucleotide sequence ID" value="NZ_QDAG01000007.1"/>
</dbReference>
<evidence type="ECO:0000256" key="8">
    <source>
        <dbReference type="ARBA" id="ARBA00022801"/>
    </source>
</evidence>
<dbReference type="AlphaFoldDB" id="A0A5N6RZK2"/>
<organism evidence="13 14">
    <name type="scientific">Bifidobacterium tibiigranuli</name>
    <dbReference type="NCBI Taxonomy" id="2172043"/>
    <lineage>
        <taxon>Bacteria</taxon>
        <taxon>Bacillati</taxon>
        <taxon>Actinomycetota</taxon>
        <taxon>Actinomycetes</taxon>
        <taxon>Bifidobacteriales</taxon>
        <taxon>Bifidobacteriaceae</taxon>
        <taxon>Bifidobacterium</taxon>
    </lineage>
</organism>
<feature type="domain" description="Helicase ATP-binding" evidence="12">
    <location>
        <begin position="309"/>
        <end position="477"/>
    </location>
</feature>
<keyword evidence="14" id="KW-1185">Reference proteome</keyword>
<dbReference type="Pfam" id="PF12008">
    <property type="entry name" value="EcoR124_C"/>
    <property type="match status" value="1"/>
</dbReference>
<evidence type="ECO:0000256" key="10">
    <source>
        <dbReference type="ARBA" id="ARBA00023125"/>
    </source>
</evidence>
<dbReference type="InterPro" id="IPR040980">
    <property type="entry name" value="SWI2_SNF2"/>
</dbReference>
<accession>A0A5N6RZK2</accession>
<dbReference type="InterPro" id="IPR014001">
    <property type="entry name" value="Helicase_ATP-bd"/>
</dbReference>
<gene>
    <name evidence="13" type="ORF">DDE84_07250</name>
</gene>
<evidence type="ECO:0000256" key="5">
    <source>
        <dbReference type="ARBA" id="ARBA00022741"/>
    </source>
</evidence>
<name>A0A5N6RZK2_9BIFI</name>
<comment type="subunit">
    <text evidence="3 11">The type I restriction/modification system is composed of three polypeptides R, M and S.</text>
</comment>
<dbReference type="Pfam" id="PF18766">
    <property type="entry name" value="SWI2_SNF2"/>
    <property type="match status" value="1"/>
</dbReference>
<keyword evidence="10 11" id="KW-0238">DNA-binding</keyword>
<proteinExistence type="inferred from homology"/>
<dbReference type="InterPro" id="IPR022625">
    <property type="entry name" value="TypeI_RM_Rsu_C"/>
</dbReference>
<dbReference type="InterPro" id="IPR007409">
    <property type="entry name" value="Restrct_endonuc_type1_HsdR_N"/>
</dbReference>
<dbReference type="InterPro" id="IPR004473">
    <property type="entry name" value="Restrct_endonuc_typeI_HsdR"/>
</dbReference>
<reference evidence="13 14" key="1">
    <citation type="submission" date="2018-04" db="EMBL/GenBank/DDBJ databases">
        <authorList>
            <person name="Eckel V.P."/>
            <person name="Vogel R.F."/>
        </authorList>
    </citation>
    <scope>NUCLEOTIDE SEQUENCE [LARGE SCALE GENOMIC DNA]</scope>
    <source>
        <strain evidence="14">TMW 2.1764</strain>
    </source>
</reference>
<evidence type="ECO:0000256" key="2">
    <source>
        <dbReference type="ARBA" id="ARBA00008598"/>
    </source>
</evidence>
<protein>
    <recommendedName>
        <fullName evidence="11">Type I restriction enzyme endonuclease subunit</fullName>
        <shortName evidence="11">R protein</shortName>
        <ecNumber evidence="11">3.1.21.3</ecNumber>
    </recommendedName>
</protein>
<evidence type="ECO:0000256" key="7">
    <source>
        <dbReference type="ARBA" id="ARBA00022759"/>
    </source>
</evidence>